<organism evidence="2 3">
    <name type="scientific">Hydrogenophaga defluvii</name>
    <dbReference type="NCBI Taxonomy" id="249410"/>
    <lineage>
        <taxon>Bacteria</taxon>
        <taxon>Pseudomonadati</taxon>
        <taxon>Pseudomonadota</taxon>
        <taxon>Betaproteobacteria</taxon>
        <taxon>Burkholderiales</taxon>
        <taxon>Comamonadaceae</taxon>
        <taxon>Hydrogenophaga</taxon>
    </lineage>
</organism>
<evidence type="ECO:0000256" key="1">
    <source>
        <dbReference type="SAM" id="MobiDB-lite"/>
    </source>
</evidence>
<dbReference type="RefSeq" id="WP_382198689.1">
    <property type="nucleotide sequence ID" value="NZ_JBHTBZ010000008.1"/>
</dbReference>
<evidence type="ECO:0000313" key="3">
    <source>
        <dbReference type="Proteomes" id="UP001596457"/>
    </source>
</evidence>
<sequence length="66" mass="7313">MVGAIAAFYLIREHWTHLSGWWTYLFLLACPLMHLFHGHGGHGGHGGHHGTDPTAPTGERKKEDTP</sequence>
<dbReference type="Proteomes" id="UP001596457">
    <property type="component" value="Unassembled WGS sequence"/>
</dbReference>
<proteinExistence type="predicted"/>
<comment type="caution">
    <text evidence="2">The sequence shown here is derived from an EMBL/GenBank/DDBJ whole genome shotgun (WGS) entry which is preliminary data.</text>
</comment>
<gene>
    <name evidence="2" type="ORF">ACFQU0_03015</name>
</gene>
<dbReference type="EMBL" id="JBHTBZ010000008">
    <property type="protein sequence ID" value="MFC7459396.1"/>
    <property type="molecule type" value="Genomic_DNA"/>
</dbReference>
<dbReference type="InterPro" id="IPR021682">
    <property type="entry name" value="DUF2933"/>
</dbReference>
<evidence type="ECO:0000313" key="2">
    <source>
        <dbReference type="EMBL" id="MFC7459396.1"/>
    </source>
</evidence>
<dbReference type="Pfam" id="PF11666">
    <property type="entry name" value="DUF2933"/>
    <property type="match status" value="1"/>
</dbReference>
<keyword evidence="3" id="KW-1185">Reference proteome</keyword>
<accession>A0ABW2S7Q4</accession>
<feature type="region of interest" description="Disordered" evidence="1">
    <location>
        <begin position="41"/>
        <end position="66"/>
    </location>
</feature>
<name>A0ABW2S7Q4_9BURK</name>
<protein>
    <submittedName>
        <fullName evidence="2">DUF2933 domain-containing protein</fullName>
    </submittedName>
</protein>
<reference evidence="3" key="1">
    <citation type="journal article" date="2019" name="Int. J. Syst. Evol. Microbiol.">
        <title>The Global Catalogue of Microorganisms (GCM) 10K type strain sequencing project: providing services to taxonomists for standard genome sequencing and annotation.</title>
        <authorList>
            <consortium name="The Broad Institute Genomics Platform"/>
            <consortium name="The Broad Institute Genome Sequencing Center for Infectious Disease"/>
            <person name="Wu L."/>
            <person name="Ma J."/>
        </authorList>
    </citation>
    <scope>NUCLEOTIDE SEQUENCE [LARGE SCALE GENOMIC DNA]</scope>
    <source>
        <strain evidence="3">CCUG 53903</strain>
    </source>
</reference>